<comment type="caution">
    <text evidence="1">The sequence shown here is derived from an EMBL/GenBank/DDBJ whole genome shotgun (WGS) entry which is preliminary data.</text>
</comment>
<name>A0A9P1GHU3_9DINO</name>
<keyword evidence="3" id="KW-1185">Reference proteome</keyword>
<reference evidence="1" key="1">
    <citation type="submission" date="2022-10" db="EMBL/GenBank/DDBJ databases">
        <authorList>
            <person name="Chen Y."/>
            <person name="Dougan E. K."/>
            <person name="Chan C."/>
            <person name="Rhodes N."/>
            <person name="Thang M."/>
        </authorList>
    </citation>
    <scope>NUCLEOTIDE SEQUENCE</scope>
</reference>
<evidence type="ECO:0000313" key="3">
    <source>
        <dbReference type="Proteomes" id="UP001152797"/>
    </source>
</evidence>
<dbReference type="AlphaFoldDB" id="A0A9P1GHU3"/>
<dbReference type="EMBL" id="CAMXCT030006257">
    <property type="protein sequence ID" value="CAL4801572.1"/>
    <property type="molecule type" value="Genomic_DNA"/>
</dbReference>
<reference evidence="2" key="2">
    <citation type="submission" date="2024-04" db="EMBL/GenBank/DDBJ databases">
        <authorList>
            <person name="Chen Y."/>
            <person name="Shah S."/>
            <person name="Dougan E. K."/>
            <person name="Thang M."/>
            <person name="Chan C."/>
        </authorList>
    </citation>
    <scope>NUCLEOTIDE SEQUENCE [LARGE SCALE GENOMIC DNA]</scope>
</reference>
<evidence type="ECO:0000313" key="1">
    <source>
        <dbReference type="EMBL" id="CAI4014260.1"/>
    </source>
</evidence>
<dbReference type="OrthoDB" id="408095at2759"/>
<protein>
    <submittedName>
        <fullName evidence="1">Uncharacterized protein</fullName>
    </submittedName>
</protein>
<evidence type="ECO:0000313" key="2">
    <source>
        <dbReference type="EMBL" id="CAL1167635.1"/>
    </source>
</evidence>
<sequence>MNAKYNKPLWRCLFESLPGKQVDINKLVKPTSIWLDMRQDRRDIDAIDPEMARLCVKAFDFKTMICKKDLAVKETEREHQVAMVKINAASDAMIQMQRKKVEEMGSTDVENSPLFQVNKNNIIVWKGNKTQVLEKAFQCALDELCMAENDLEKHIEHMIESAYAIWAKHMNMEPDVGIDPDLFGELEAIMQTESTPKALAALANADLGRNERLDDHSQVCDGMQDVNLNVGSAPHMVAKTMLLQRKATTTGVSEEVTVDVTSDQTESQTDYDKRMAINAKMRFYRSLNNRQLIGELFESWLTSGEDWMQSSIVVNSTRSLNHRRRGRYIMMEYRNLKTRFGNGVAKQMLNEKKQMEETKDPNDPLTYWMKHPDVASEDFEMVRVFDSMVFEDEVTEALNMGISATGDLDKSQTRQVMQVAAGGEIGKFQASGLGVQPGVTSSTPPPKVEKQKKAVPLSKQVTNKISSSSAKLTELMAWEAKVQDNKVLSETLLNGFKNELNARKTAIATAKTGLEGVYAQILGKSDPEIQGDSKLAELIQSNLANVESAFTSFNGTIKSIKLAIDPPTKKELKAKAKAKSVAAPEAAAAE</sequence>
<dbReference type="EMBL" id="CAMXCT010006257">
    <property type="protein sequence ID" value="CAI4014260.1"/>
    <property type="molecule type" value="Genomic_DNA"/>
</dbReference>
<gene>
    <name evidence="1" type="ORF">C1SCF055_LOCUS39172</name>
</gene>
<accession>A0A9P1GHU3</accession>
<dbReference type="Proteomes" id="UP001152797">
    <property type="component" value="Unassembled WGS sequence"/>
</dbReference>
<proteinExistence type="predicted"/>
<dbReference type="EMBL" id="CAMXCT020006257">
    <property type="protein sequence ID" value="CAL1167635.1"/>
    <property type="molecule type" value="Genomic_DNA"/>
</dbReference>
<organism evidence="1">
    <name type="scientific">Cladocopium goreaui</name>
    <dbReference type="NCBI Taxonomy" id="2562237"/>
    <lineage>
        <taxon>Eukaryota</taxon>
        <taxon>Sar</taxon>
        <taxon>Alveolata</taxon>
        <taxon>Dinophyceae</taxon>
        <taxon>Suessiales</taxon>
        <taxon>Symbiodiniaceae</taxon>
        <taxon>Cladocopium</taxon>
    </lineage>
</organism>